<dbReference type="AlphaFoldDB" id="A0A2P2PG19"/>
<organism evidence="1">
    <name type="scientific">Rhizophora mucronata</name>
    <name type="common">Asiatic mangrove</name>
    <dbReference type="NCBI Taxonomy" id="61149"/>
    <lineage>
        <taxon>Eukaryota</taxon>
        <taxon>Viridiplantae</taxon>
        <taxon>Streptophyta</taxon>
        <taxon>Embryophyta</taxon>
        <taxon>Tracheophyta</taxon>
        <taxon>Spermatophyta</taxon>
        <taxon>Magnoliopsida</taxon>
        <taxon>eudicotyledons</taxon>
        <taxon>Gunneridae</taxon>
        <taxon>Pentapetalae</taxon>
        <taxon>rosids</taxon>
        <taxon>fabids</taxon>
        <taxon>Malpighiales</taxon>
        <taxon>Rhizophoraceae</taxon>
        <taxon>Rhizophora</taxon>
    </lineage>
</organism>
<evidence type="ECO:0000313" key="1">
    <source>
        <dbReference type="EMBL" id="MBX53619.1"/>
    </source>
</evidence>
<sequence length="64" mass="7363">MRLLCSFLGFHVESIQWQLGELDILSFSFNGFLVCLLTSFLEQGARKNGRRKEGRKPSDFLVLL</sequence>
<proteinExistence type="predicted"/>
<protein>
    <submittedName>
        <fullName evidence="1">Uncharacterized protein MANES_06G115400</fullName>
    </submittedName>
</protein>
<reference evidence="1" key="1">
    <citation type="submission" date="2018-02" db="EMBL/GenBank/DDBJ databases">
        <title>Rhizophora mucronata_Transcriptome.</title>
        <authorList>
            <person name="Meera S.P."/>
            <person name="Sreeshan A."/>
            <person name="Augustine A."/>
        </authorList>
    </citation>
    <scope>NUCLEOTIDE SEQUENCE</scope>
    <source>
        <tissue evidence="1">Leaf</tissue>
    </source>
</reference>
<name>A0A2P2PG19_RHIMU</name>
<dbReference type="EMBL" id="GGEC01073135">
    <property type="protein sequence ID" value="MBX53619.1"/>
    <property type="molecule type" value="Transcribed_RNA"/>
</dbReference>
<accession>A0A2P2PG19</accession>